<evidence type="ECO:0000256" key="6">
    <source>
        <dbReference type="SAM" id="MobiDB-lite"/>
    </source>
</evidence>
<feature type="transmembrane region" description="Helical" evidence="7">
    <location>
        <begin position="259"/>
        <end position="279"/>
    </location>
</feature>
<dbReference type="InterPro" id="IPR049326">
    <property type="entry name" value="Rhodopsin_dom_fungi"/>
</dbReference>
<protein>
    <recommendedName>
        <fullName evidence="8">Rhodopsin domain-containing protein</fullName>
    </recommendedName>
</protein>
<evidence type="ECO:0000256" key="2">
    <source>
        <dbReference type="ARBA" id="ARBA00022692"/>
    </source>
</evidence>
<evidence type="ECO:0000313" key="10">
    <source>
        <dbReference type="Proteomes" id="UP001301958"/>
    </source>
</evidence>
<keyword evidence="3 7" id="KW-1133">Transmembrane helix</keyword>
<name>A0AAN7BFZ3_9PEZI</name>
<dbReference type="EMBL" id="MU865459">
    <property type="protein sequence ID" value="KAK4222684.1"/>
    <property type="molecule type" value="Genomic_DNA"/>
</dbReference>
<reference evidence="9" key="1">
    <citation type="journal article" date="2023" name="Mol. Phylogenet. Evol.">
        <title>Genome-scale phylogeny and comparative genomics of the fungal order Sordariales.</title>
        <authorList>
            <person name="Hensen N."/>
            <person name="Bonometti L."/>
            <person name="Westerberg I."/>
            <person name="Brannstrom I.O."/>
            <person name="Guillou S."/>
            <person name="Cros-Aarteil S."/>
            <person name="Calhoun S."/>
            <person name="Haridas S."/>
            <person name="Kuo A."/>
            <person name="Mondo S."/>
            <person name="Pangilinan J."/>
            <person name="Riley R."/>
            <person name="LaButti K."/>
            <person name="Andreopoulos B."/>
            <person name="Lipzen A."/>
            <person name="Chen C."/>
            <person name="Yan M."/>
            <person name="Daum C."/>
            <person name="Ng V."/>
            <person name="Clum A."/>
            <person name="Steindorff A."/>
            <person name="Ohm R.A."/>
            <person name="Martin F."/>
            <person name="Silar P."/>
            <person name="Natvig D.O."/>
            <person name="Lalanne C."/>
            <person name="Gautier V."/>
            <person name="Ament-Velasquez S.L."/>
            <person name="Kruys A."/>
            <person name="Hutchinson M.I."/>
            <person name="Powell A.J."/>
            <person name="Barry K."/>
            <person name="Miller A.N."/>
            <person name="Grigoriev I.V."/>
            <person name="Debuchy R."/>
            <person name="Gladieux P."/>
            <person name="Hiltunen Thoren M."/>
            <person name="Johannesson H."/>
        </authorList>
    </citation>
    <scope>NUCLEOTIDE SEQUENCE</scope>
    <source>
        <strain evidence="9">CBS 990.96</strain>
    </source>
</reference>
<dbReference type="PANTHER" id="PTHR33048:SF57">
    <property type="entry name" value="INTEGRAL MEMBRANE PROTEIN-RELATED"/>
    <property type="match status" value="1"/>
</dbReference>
<evidence type="ECO:0000313" key="9">
    <source>
        <dbReference type="EMBL" id="KAK4222684.1"/>
    </source>
</evidence>
<dbReference type="Pfam" id="PF20684">
    <property type="entry name" value="Fung_rhodopsin"/>
    <property type="match status" value="1"/>
</dbReference>
<evidence type="ECO:0000259" key="8">
    <source>
        <dbReference type="Pfam" id="PF20684"/>
    </source>
</evidence>
<feature type="transmembrane region" description="Helical" evidence="7">
    <location>
        <begin position="59"/>
        <end position="80"/>
    </location>
</feature>
<evidence type="ECO:0000256" key="4">
    <source>
        <dbReference type="ARBA" id="ARBA00023136"/>
    </source>
</evidence>
<evidence type="ECO:0000256" key="3">
    <source>
        <dbReference type="ARBA" id="ARBA00022989"/>
    </source>
</evidence>
<feature type="domain" description="Rhodopsin" evidence="8">
    <location>
        <begin position="43"/>
        <end position="282"/>
    </location>
</feature>
<feature type="transmembrane region" description="Helical" evidence="7">
    <location>
        <begin position="220"/>
        <end position="239"/>
    </location>
</feature>
<keyword evidence="4 7" id="KW-0472">Membrane</keyword>
<dbReference type="GO" id="GO:0016020">
    <property type="term" value="C:membrane"/>
    <property type="evidence" value="ECO:0007669"/>
    <property type="project" value="UniProtKB-SubCell"/>
</dbReference>
<feature type="transmembrane region" description="Helical" evidence="7">
    <location>
        <begin position="25"/>
        <end position="47"/>
    </location>
</feature>
<comment type="similarity">
    <text evidence="5">Belongs to the SAT4 family.</text>
</comment>
<feature type="transmembrane region" description="Helical" evidence="7">
    <location>
        <begin position="139"/>
        <end position="162"/>
    </location>
</feature>
<gene>
    <name evidence="9" type="ORF">QBC38DRAFT_489287</name>
</gene>
<proteinExistence type="inferred from homology"/>
<feature type="transmembrane region" description="Helical" evidence="7">
    <location>
        <begin position="182"/>
        <end position="208"/>
    </location>
</feature>
<keyword evidence="10" id="KW-1185">Reference proteome</keyword>
<sequence length="382" mass="42146">MLQYRRQEVTMPPAATTTDDNQGPMIIAVTAVFWALAIIALGLRFWAMTIRKRKILVHDILVLFAFICSTALFICLIVSAENGLGQHAVDLMATPWKFTIFGKLLIAIQLLWCLAMTSVRLSIINLYSHLFSSSQKLRIACYVMTAVCAVWFIGDALTVFLICRPFNYNWDKTVDGSCGNVNAAYLSVHSTNFVVDSTIALMPLPVLWKLSMPMRRKIGVMLMFGLGATICAIAVARIALYQLALAYDQTDFTYSGSTLYLFTSIEPLLGIALACLPLLRPIGDRASNSPIVSWVKDLVPSSLRGTSWSRSKNSSGNDRYIPTGSQEGFQQLTHVTIGGTEHKVWVAPNEVRVTGGQKAIRAADKKWQDGSFEMVSNASTAR</sequence>
<dbReference type="PANTHER" id="PTHR33048">
    <property type="entry name" value="PTH11-LIKE INTEGRAL MEMBRANE PROTEIN (AFU_ORTHOLOGUE AFUA_5G11245)"/>
    <property type="match status" value="1"/>
</dbReference>
<keyword evidence="2 7" id="KW-0812">Transmembrane</keyword>
<evidence type="ECO:0000256" key="7">
    <source>
        <dbReference type="SAM" id="Phobius"/>
    </source>
</evidence>
<reference evidence="9" key="2">
    <citation type="submission" date="2023-05" db="EMBL/GenBank/DDBJ databases">
        <authorList>
            <consortium name="Lawrence Berkeley National Laboratory"/>
            <person name="Steindorff A."/>
            <person name="Hensen N."/>
            <person name="Bonometti L."/>
            <person name="Westerberg I."/>
            <person name="Brannstrom I.O."/>
            <person name="Guillou S."/>
            <person name="Cros-Aarteil S."/>
            <person name="Calhoun S."/>
            <person name="Haridas S."/>
            <person name="Kuo A."/>
            <person name="Mondo S."/>
            <person name="Pangilinan J."/>
            <person name="Riley R."/>
            <person name="Labutti K."/>
            <person name="Andreopoulos B."/>
            <person name="Lipzen A."/>
            <person name="Chen C."/>
            <person name="Yanf M."/>
            <person name="Daum C."/>
            <person name="Ng V."/>
            <person name="Clum A."/>
            <person name="Ohm R."/>
            <person name="Martin F."/>
            <person name="Silar P."/>
            <person name="Natvig D."/>
            <person name="Lalanne C."/>
            <person name="Gautier V."/>
            <person name="Ament-Velasquez S.L."/>
            <person name="Kruys A."/>
            <person name="Hutchinson M.I."/>
            <person name="Powell A.J."/>
            <person name="Barry K."/>
            <person name="Miller A.N."/>
            <person name="Grigoriev I.V."/>
            <person name="Debuchy R."/>
            <person name="Gladieux P."/>
            <person name="Thoren M.H."/>
            <person name="Johannesson H."/>
        </authorList>
    </citation>
    <scope>NUCLEOTIDE SEQUENCE</scope>
    <source>
        <strain evidence="9">CBS 990.96</strain>
    </source>
</reference>
<organism evidence="9 10">
    <name type="scientific">Podospora fimiseda</name>
    <dbReference type="NCBI Taxonomy" id="252190"/>
    <lineage>
        <taxon>Eukaryota</taxon>
        <taxon>Fungi</taxon>
        <taxon>Dikarya</taxon>
        <taxon>Ascomycota</taxon>
        <taxon>Pezizomycotina</taxon>
        <taxon>Sordariomycetes</taxon>
        <taxon>Sordariomycetidae</taxon>
        <taxon>Sordariales</taxon>
        <taxon>Podosporaceae</taxon>
        <taxon>Podospora</taxon>
    </lineage>
</organism>
<dbReference type="AlphaFoldDB" id="A0AAN7BFZ3"/>
<dbReference type="Proteomes" id="UP001301958">
    <property type="component" value="Unassembled WGS sequence"/>
</dbReference>
<feature type="transmembrane region" description="Helical" evidence="7">
    <location>
        <begin position="100"/>
        <end position="127"/>
    </location>
</feature>
<dbReference type="InterPro" id="IPR052337">
    <property type="entry name" value="SAT4-like"/>
</dbReference>
<accession>A0AAN7BFZ3</accession>
<comment type="subcellular location">
    <subcellularLocation>
        <location evidence="1">Membrane</location>
        <topology evidence="1">Multi-pass membrane protein</topology>
    </subcellularLocation>
</comment>
<evidence type="ECO:0000256" key="5">
    <source>
        <dbReference type="ARBA" id="ARBA00038359"/>
    </source>
</evidence>
<comment type="caution">
    <text evidence="9">The sequence shown here is derived from an EMBL/GenBank/DDBJ whole genome shotgun (WGS) entry which is preliminary data.</text>
</comment>
<evidence type="ECO:0000256" key="1">
    <source>
        <dbReference type="ARBA" id="ARBA00004141"/>
    </source>
</evidence>
<feature type="region of interest" description="Disordered" evidence="6">
    <location>
        <begin position="303"/>
        <end position="323"/>
    </location>
</feature>